<evidence type="ECO:0000259" key="3">
    <source>
        <dbReference type="Pfam" id="PF00155"/>
    </source>
</evidence>
<proteinExistence type="inferred from homology"/>
<dbReference type="CDD" id="cd00609">
    <property type="entry name" value="AAT_like"/>
    <property type="match status" value="1"/>
</dbReference>
<sequence>MAQPLRPFGLERYLAPREFRCELQLCCSDSESWNMVELLEMLDEDTKSRWKDLRLGYTTTQGLPELREEIAKVHFTKVDADDMVLDAPGDAMFVAMTALLSAGDHVVCTLPGYQSLYETARSLGYEPGSLRFDPADLAKLVRPNTRLIVVNFPHNPTGFLPTHAEWEAVVDTARGCGAFLFADEMYRYIELDAADRLTPAADAYERGVSLGGLSKNVGMPGLRIGWVACRDKQALQRILEVKDFTTICCSAPSEIISLGVLRQWDTIMERQMGIIRTNVAALQAFAERWGGLVSLSISRGGTITFPRITLPEGHTVEALSDQLLEEEGTFVLPGSAYQAPGFDDRFRLGYGRSNFPQALAALEAFLDRHYAEHKTKTSA</sequence>
<dbReference type="GO" id="GO:0030170">
    <property type="term" value="F:pyridoxal phosphate binding"/>
    <property type="evidence" value="ECO:0007669"/>
    <property type="project" value="InterPro"/>
</dbReference>
<comment type="caution">
    <text evidence="4">The sequence shown here is derived from an EMBL/GenBank/DDBJ whole genome shotgun (WGS) entry which is preliminary data.</text>
</comment>
<evidence type="ECO:0000256" key="1">
    <source>
        <dbReference type="ARBA" id="ARBA00007441"/>
    </source>
</evidence>
<gene>
    <name evidence="4" type="ORF">QBZ16_001368</name>
</gene>
<protein>
    <recommendedName>
        <fullName evidence="3">Aminotransferase class I/classII large domain-containing protein</fullName>
    </recommendedName>
</protein>
<dbReference type="GO" id="GO:0003824">
    <property type="term" value="F:catalytic activity"/>
    <property type="evidence" value="ECO:0007669"/>
    <property type="project" value="InterPro"/>
</dbReference>
<feature type="domain" description="Aminotransferase class I/classII large" evidence="3">
    <location>
        <begin position="54"/>
        <end position="350"/>
    </location>
</feature>
<dbReference type="AlphaFoldDB" id="A0AAD9IH40"/>
<dbReference type="PANTHER" id="PTHR43510">
    <property type="entry name" value="AMINOTRANSFERASE FUNCTION, HYPOTHETICAL (EUROFUNG)"/>
    <property type="match status" value="1"/>
</dbReference>
<keyword evidence="5" id="KW-1185">Reference proteome</keyword>
<dbReference type="Gene3D" id="3.90.1150.10">
    <property type="entry name" value="Aspartate Aminotransferase, domain 1"/>
    <property type="match status" value="1"/>
</dbReference>
<evidence type="ECO:0000313" key="5">
    <source>
        <dbReference type="Proteomes" id="UP001255856"/>
    </source>
</evidence>
<comment type="similarity">
    <text evidence="1">Belongs to the class-I pyridoxal-phosphate-dependent aminotransferase family.</text>
</comment>
<dbReference type="Proteomes" id="UP001255856">
    <property type="component" value="Unassembled WGS sequence"/>
</dbReference>
<dbReference type="InterPro" id="IPR015422">
    <property type="entry name" value="PyrdxlP-dep_Trfase_small"/>
</dbReference>
<dbReference type="Pfam" id="PF00155">
    <property type="entry name" value="Aminotran_1_2"/>
    <property type="match status" value="1"/>
</dbReference>
<evidence type="ECO:0000256" key="2">
    <source>
        <dbReference type="ARBA" id="ARBA00022898"/>
    </source>
</evidence>
<name>A0AAD9IH40_PROWI</name>
<dbReference type="InterPro" id="IPR015421">
    <property type="entry name" value="PyrdxlP-dep_Trfase_major"/>
</dbReference>
<accession>A0AAD9IH40</accession>
<dbReference type="InterPro" id="IPR015424">
    <property type="entry name" value="PyrdxlP-dep_Trfase"/>
</dbReference>
<evidence type="ECO:0000313" key="4">
    <source>
        <dbReference type="EMBL" id="KAK2076032.1"/>
    </source>
</evidence>
<reference evidence="4" key="1">
    <citation type="submission" date="2021-01" db="EMBL/GenBank/DDBJ databases">
        <authorList>
            <person name="Eckstrom K.M.E."/>
        </authorList>
    </citation>
    <scope>NUCLEOTIDE SEQUENCE</scope>
    <source>
        <strain evidence="4">UVCC 0001</strain>
    </source>
</reference>
<organism evidence="4 5">
    <name type="scientific">Prototheca wickerhamii</name>
    <dbReference type="NCBI Taxonomy" id="3111"/>
    <lineage>
        <taxon>Eukaryota</taxon>
        <taxon>Viridiplantae</taxon>
        <taxon>Chlorophyta</taxon>
        <taxon>core chlorophytes</taxon>
        <taxon>Trebouxiophyceae</taxon>
        <taxon>Chlorellales</taxon>
        <taxon>Chlorellaceae</taxon>
        <taxon>Prototheca</taxon>
    </lineage>
</organism>
<dbReference type="InterPro" id="IPR004838">
    <property type="entry name" value="NHTrfase_class1_PyrdxlP-BS"/>
</dbReference>
<dbReference type="PROSITE" id="PS00105">
    <property type="entry name" value="AA_TRANSFER_CLASS_1"/>
    <property type="match status" value="1"/>
</dbReference>
<dbReference type="SUPFAM" id="SSF53383">
    <property type="entry name" value="PLP-dependent transferases"/>
    <property type="match status" value="1"/>
</dbReference>
<keyword evidence="2" id="KW-0663">Pyridoxal phosphate</keyword>
<dbReference type="InterPro" id="IPR004839">
    <property type="entry name" value="Aminotransferase_I/II_large"/>
</dbReference>
<dbReference type="EMBL" id="JASFZW010000012">
    <property type="protein sequence ID" value="KAK2076032.1"/>
    <property type="molecule type" value="Genomic_DNA"/>
</dbReference>
<dbReference type="Gene3D" id="3.40.640.10">
    <property type="entry name" value="Type I PLP-dependent aspartate aminotransferase-like (Major domain)"/>
    <property type="match status" value="1"/>
</dbReference>
<dbReference type="PANTHER" id="PTHR43510:SF1">
    <property type="entry name" value="AMINOTRANSFERASE FUNCTION, HYPOTHETICAL (EUROFUNG)"/>
    <property type="match status" value="1"/>
</dbReference>